<evidence type="ECO:0000313" key="6">
    <source>
        <dbReference type="EMBL" id="KAF2183704.1"/>
    </source>
</evidence>
<dbReference type="InterPro" id="IPR016035">
    <property type="entry name" value="Acyl_Trfase/lysoPLipase"/>
</dbReference>
<dbReference type="EMBL" id="ML994641">
    <property type="protein sequence ID" value="KAF2183704.1"/>
    <property type="molecule type" value="Genomic_DNA"/>
</dbReference>
<evidence type="ECO:0000256" key="4">
    <source>
        <dbReference type="PROSITE-ProRule" id="PRU01161"/>
    </source>
</evidence>
<dbReference type="InterPro" id="IPR002641">
    <property type="entry name" value="PNPLA_dom"/>
</dbReference>
<gene>
    <name evidence="6" type="ORF">K469DRAFT_582299</name>
</gene>
<evidence type="ECO:0000256" key="2">
    <source>
        <dbReference type="ARBA" id="ARBA00022963"/>
    </source>
</evidence>
<dbReference type="GO" id="GO:0016042">
    <property type="term" value="P:lipid catabolic process"/>
    <property type="evidence" value="ECO:0007669"/>
    <property type="project" value="UniProtKB-KW"/>
</dbReference>
<evidence type="ECO:0000256" key="3">
    <source>
        <dbReference type="ARBA" id="ARBA00023098"/>
    </source>
</evidence>
<evidence type="ECO:0000313" key="7">
    <source>
        <dbReference type="Proteomes" id="UP000800200"/>
    </source>
</evidence>
<evidence type="ECO:0000259" key="5">
    <source>
        <dbReference type="PROSITE" id="PS51635"/>
    </source>
</evidence>
<keyword evidence="2" id="KW-0442">Lipid degradation</keyword>
<protein>
    <submittedName>
        <fullName evidence="6">Phospholipase</fullName>
    </submittedName>
</protein>
<keyword evidence="1" id="KW-0378">Hydrolase</keyword>
<proteinExistence type="predicted"/>
<keyword evidence="7" id="KW-1185">Reference proteome</keyword>
<dbReference type="GO" id="GO:0019369">
    <property type="term" value="P:arachidonate metabolic process"/>
    <property type="evidence" value="ECO:0007669"/>
    <property type="project" value="TreeGrafter"/>
</dbReference>
<dbReference type="OrthoDB" id="6612291at2759"/>
<dbReference type="SUPFAM" id="SSF52151">
    <property type="entry name" value="FabD/lysophospholipase-like"/>
    <property type="match status" value="1"/>
</dbReference>
<dbReference type="GO" id="GO:0046486">
    <property type="term" value="P:glycerolipid metabolic process"/>
    <property type="evidence" value="ECO:0007669"/>
    <property type="project" value="UniProtKB-ARBA"/>
</dbReference>
<dbReference type="Pfam" id="PF01734">
    <property type="entry name" value="Patatin"/>
    <property type="match status" value="1"/>
</dbReference>
<dbReference type="PANTHER" id="PTHR24185:SF1">
    <property type="entry name" value="CALCIUM-INDEPENDENT PHOSPHOLIPASE A2-GAMMA"/>
    <property type="match status" value="1"/>
</dbReference>
<dbReference type="GO" id="GO:0016020">
    <property type="term" value="C:membrane"/>
    <property type="evidence" value="ECO:0007669"/>
    <property type="project" value="TreeGrafter"/>
</dbReference>
<dbReference type="GO" id="GO:0047499">
    <property type="term" value="F:calcium-independent phospholipase A2 activity"/>
    <property type="evidence" value="ECO:0007669"/>
    <property type="project" value="TreeGrafter"/>
</dbReference>
<dbReference type="Gene3D" id="3.40.1090.10">
    <property type="entry name" value="Cytosolic phospholipase A2 catalytic domain"/>
    <property type="match status" value="1"/>
</dbReference>
<dbReference type="Proteomes" id="UP000800200">
    <property type="component" value="Unassembled WGS sequence"/>
</dbReference>
<dbReference type="PANTHER" id="PTHR24185">
    <property type="entry name" value="CALCIUM-INDEPENDENT PHOSPHOLIPASE A2-GAMMA"/>
    <property type="match status" value="1"/>
</dbReference>
<feature type="domain" description="PNPLA" evidence="5">
    <location>
        <begin position="1"/>
        <end position="144"/>
    </location>
</feature>
<comment type="caution">
    <text evidence="4">Lacks conserved residue(s) required for the propagation of feature annotation.</text>
</comment>
<accession>A0A6A6DVV0</accession>
<evidence type="ECO:0000256" key="1">
    <source>
        <dbReference type="ARBA" id="ARBA00022801"/>
    </source>
</evidence>
<dbReference type="PROSITE" id="PS51635">
    <property type="entry name" value="PNPLA"/>
    <property type="match status" value="1"/>
</dbReference>
<feature type="short sequence motif" description="DGA/G" evidence="4">
    <location>
        <begin position="131"/>
        <end position="133"/>
    </location>
</feature>
<sequence length="266" mass="30155">MSIDECIAAYTSLSDRVFQKKTIIPIKVKGELRERFDSEKLKQVVKEMITKKGLEEDALLKDEPDAICKVFVCATSRQAAGTVCLTSYRSLRSDNDLLKATKIWEACRATSAASSFFDPITIGPLNEEFLDGGTGANNPVWELWHQAQIVWGHQMLEKNLKCLVSIGTGVSSHKPFKDNVFRIHDTLIAMATETEQTAERFRKDKSHLSDEGRYFRFNVWHGLEDIGLEESKKIKDIAAVTRKYLSLEEVYKQMEKCASSLRQPIS</sequence>
<organism evidence="6 7">
    <name type="scientific">Zopfia rhizophila CBS 207.26</name>
    <dbReference type="NCBI Taxonomy" id="1314779"/>
    <lineage>
        <taxon>Eukaryota</taxon>
        <taxon>Fungi</taxon>
        <taxon>Dikarya</taxon>
        <taxon>Ascomycota</taxon>
        <taxon>Pezizomycotina</taxon>
        <taxon>Dothideomycetes</taxon>
        <taxon>Dothideomycetes incertae sedis</taxon>
        <taxon>Zopfiaceae</taxon>
        <taxon>Zopfia</taxon>
    </lineage>
</organism>
<dbReference type="AlphaFoldDB" id="A0A6A6DVV0"/>
<reference evidence="6" key="1">
    <citation type="journal article" date="2020" name="Stud. Mycol.">
        <title>101 Dothideomycetes genomes: a test case for predicting lifestyles and emergence of pathogens.</title>
        <authorList>
            <person name="Haridas S."/>
            <person name="Albert R."/>
            <person name="Binder M."/>
            <person name="Bloem J."/>
            <person name="Labutti K."/>
            <person name="Salamov A."/>
            <person name="Andreopoulos B."/>
            <person name="Baker S."/>
            <person name="Barry K."/>
            <person name="Bills G."/>
            <person name="Bluhm B."/>
            <person name="Cannon C."/>
            <person name="Castanera R."/>
            <person name="Culley D."/>
            <person name="Daum C."/>
            <person name="Ezra D."/>
            <person name="Gonzalez J."/>
            <person name="Henrissat B."/>
            <person name="Kuo A."/>
            <person name="Liang C."/>
            <person name="Lipzen A."/>
            <person name="Lutzoni F."/>
            <person name="Magnuson J."/>
            <person name="Mondo S."/>
            <person name="Nolan M."/>
            <person name="Ohm R."/>
            <person name="Pangilinan J."/>
            <person name="Park H.-J."/>
            <person name="Ramirez L."/>
            <person name="Alfaro M."/>
            <person name="Sun H."/>
            <person name="Tritt A."/>
            <person name="Yoshinaga Y."/>
            <person name="Zwiers L.-H."/>
            <person name="Turgeon B."/>
            <person name="Goodwin S."/>
            <person name="Spatafora J."/>
            <person name="Crous P."/>
            <person name="Grigoriev I."/>
        </authorList>
    </citation>
    <scope>NUCLEOTIDE SEQUENCE</scope>
    <source>
        <strain evidence="6">CBS 207.26</strain>
    </source>
</reference>
<name>A0A6A6DVV0_9PEZI</name>
<keyword evidence="3" id="KW-0443">Lipid metabolism</keyword>